<dbReference type="CDD" id="cd08556">
    <property type="entry name" value="GDPD"/>
    <property type="match status" value="1"/>
</dbReference>
<dbReference type="InterPro" id="IPR017946">
    <property type="entry name" value="PLC-like_Pdiesterase_TIM-brl"/>
</dbReference>
<evidence type="ECO:0000259" key="1">
    <source>
        <dbReference type="PROSITE" id="PS51704"/>
    </source>
</evidence>
<dbReference type="Proteomes" id="UP001200513">
    <property type="component" value="Chromosome"/>
</dbReference>
<dbReference type="GO" id="GO:0008081">
    <property type="term" value="F:phosphoric diester hydrolase activity"/>
    <property type="evidence" value="ECO:0007669"/>
    <property type="project" value="InterPro"/>
</dbReference>
<dbReference type="EMBL" id="CP084167">
    <property type="protein sequence ID" value="UJG43197.1"/>
    <property type="molecule type" value="Genomic_DNA"/>
</dbReference>
<dbReference type="SUPFAM" id="SSF51695">
    <property type="entry name" value="PLC-like phosphodiesterases"/>
    <property type="match status" value="1"/>
</dbReference>
<protein>
    <submittedName>
        <fullName evidence="2">Glycerophosphodiester phosphodiesterase</fullName>
    </submittedName>
</protein>
<dbReference type="PANTHER" id="PTHR46211:SF1">
    <property type="entry name" value="GLYCEROPHOSPHODIESTER PHOSPHODIESTERASE, CYTOPLASMIC"/>
    <property type="match status" value="1"/>
</dbReference>
<dbReference type="Pfam" id="PF03009">
    <property type="entry name" value="GDPD"/>
    <property type="match status" value="1"/>
</dbReference>
<dbReference type="GO" id="GO:0006629">
    <property type="term" value="P:lipid metabolic process"/>
    <property type="evidence" value="ECO:0007669"/>
    <property type="project" value="InterPro"/>
</dbReference>
<reference evidence="2" key="1">
    <citation type="journal article" date="2022" name="Nat. Microbiol.">
        <title>Unique mobile elements and scalable gene flow at the prokaryote-eukaryote boundary revealed by circularized Asgard archaea genomes.</title>
        <authorList>
            <person name="Wu F."/>
            <person name="Speth D.R."/>
            <person name="Philosof A."/>
            <person name="Cremiere A."/>
            <person name="Narayanan A."/>
            <person name="Barco R.A."/>
            <person name="Connon S.A."/>
            <person name="Amend J.P."/>
            <person name="Antoshechkin I.A."/>
            <person name="Orphan V.J."/>
        </authorList>
    </citation>
    <scope>NUCLEOTIDE SEQUENCE</scope>
    <source>
        <strain evidence="2">PR6</strain>
    </source>
</reference>
<dbReference type="InterPro" id="IPR030395">
    <property type="entry name" value="GP_PDE_dom"/>
</dbReference>
<dbReference type="Gene3D" id="3.20.20.190">
    <property type="entry name" value="Phosphatidylinositol (PI) phosphodiesterase"/>
    <property type="match status" value="1"/>
</dbReference>
<organism evidence="2">
    <name type="scientific">Candidatus Heimdallarchaeum endolithica</name>
    <dbReference type="NCBI Taxonomy" id="2876572"/>
    <lineage>
        <taxon>Archaea</taxon>
        <taxon>Promethearchaeati</taxon>
        <taxon>Candidatus Heimdallarchaeota</taxon>
        <taxon>Candidatus Heimdallarchaeia (ex Rinke et al. 2021) (nom. nud.)</taxon>
        <taxon>Candidatus Heimdallarchaeales</taxon>
        <taxon>Candidatus Heimdallarchaeaceae</taxon>
        <taxon>Candidatus Heimdallarchaeum</taxon>
    </lineage>
</organism>
<proteinExistence type="predicted"/>
<dbReference type="PANTHER" id="PTHR46211">
    <property type="entry name" value="GLYCEROPHOSPHORYL DIESTER PHOSPHODIESTERASE"/>
    <property type="match status" value="1"/>
</dbReference>
<name>A0A9Y1FMY7_9ARCH</name>
<gene>
    <name evidence="2" type="ORF">K9W46_12595</name>
</gene>
<feature type="domain" description="GP-PDE" evidence="1">
    <location>
        <begin position="5"/>
        <end position="228"/>
    </location>
</feature>
<dbReference type="PROSITE" id="PS51704">
    <property type="entry name" value="GP_PDE"/>
    <property type="match status" value="1"/>
</dbReference>
<evidence type="ECO:0000313" key="2">
    <source>
        <dbReference type="EMBL" id="UJG43197.1"/>
    </source>
</evidence>
<dbReference type="AlphaFoldDB" id="A0A9Y1FMY7"/>
<sequence>MINNPLIIAHRGASDEAYENSFSAFNLAVEQGADMIELDTHLTKDGFFVVHHDPKIKYKNQSYIIEETSLKELNQIVLPNNENIPLLEDVLNQFIPSISINVEVKCKIKKEQFYDFLKGINIDYSKIMVSSFYKEVVEELKEKKLGFSLAFLFLYPSKKVKEFIKNEYIDSVNPYYLFLNRTNIQYFRKLNKKVVTWTVDRKRAIKKCLKLDVDGIITNKPSNTRKILKKLKN</sequence>
<accession>A0A9Y1FMY7</accession>